<dbReference type="PANTHER" id="PTHR33204">
    <property type="entry name" value="TRANSCRIPTIONAL REGULATOR, MARR FAMILY"/>
    <property type="match status" value="1"/>
</dbReference>
<evidence type="ECO:0000256" key="2">
    <source>
        <dbReference type="ARBA" id="ARBA00023125"/>
    </source>
</evidence>
<reference evidence="5 6" key="1">
    <citation type="submission" date="2024-05" db="EMBL/GenBank/DDBJ databases">
        <title>Sphingomonas sp. HF-S3 16S ribosomal RNA gene Genome sequencing and assembly.</title>
        <authorList>
            <person name="Lee H."/>
        </authorList>
    </citation>
    <scope>NUCLEOTIDE SEQUENCE [LARGE SCALE GENOMIC DNA]</scope>
    <source>
        <strain evidence="5 6">HF-S3</strain>
    </source>
</reference>
<proteinExistence type="predicted"/>
<keyword evidence="3" id="KW-0804">Transcription</keyword>
<dbReference type="RefSeq" id="WP_346246141.1">
    <property type="nucleotide sequence ID" value="NZ_JBDIZK010000004.1"/>
</dbReference>
<feature type="domain" description="HTH hxlR-type" evidence="4">
    <location>
        <begin position="85"/>
        <end position="177"/>
    </location>
</feature>
<protein>
    <submittedName>
        <fullName evidence="5">Winged helix-turn-helix transcriptional regulator</fullName>
    </submittedName>
</protein>
<accession>A0ABV0B7F7</accession>
<keyword evidence="6" id="KW-1185">Reference proteome</keyword>
<dbReference type="InterPro" id="IPR002577">
    <property type="entry name" value="HTH_HxlR"/>
</dbReference>
<dbReference type="InterPro" id="IPR036390">
    <property type="entry name" value="WH_DNA-bd_sf"/>
</dbReference>
<comment type="caution">
    <text evidence="5">The sequence shown here is derived from an EMBL/GenBank/DDBJ whole genome shotgun (WGS) entry which is preliminary data.</text>
</comment>
<keyword evidence="1" id="KW-0805">Transcription regulation</keyword>
<organism evidence="5 6">
    <name type="scientific">Sphingomonas rustica</name>
    <dbReference type="NCBI Taxonomy" id="3103142"/>
    <lineage>
        <taxon>Bacteria</taxon>
        <taxon>Pseudomonadati</taxon>
        <taxon>Pseudomonadota</taxon>
        <taxon>Alphaproteobacteria</taxon>
        <taxon>Sphingomonadales</taxon>
        <taxon>Sphingomonadaceae</taxon>
        <taxon>Sphingomonas</taxon>
    </lineage>
</organism>
<dbReference type="Gene3D" id="1.10.10.10">
    <property type="entry name" value="Winged helix-like DNA-binding domain superfamily/Winged helix DNA-binding domain"/>
    <property type="match status" value="2"/>
</dbReference>
<evidence type="ECO:0000313" key="5">
    <source>
        <dbReference type="EMBL" id="MEN3747142.1"/>
    </source>
</evidence>
<sequence>MLDPETLRLLTATRWALPVLALLSERSGARFAMIAARFGLSSHSLTRCLQHLRDAGWVVPNPGHGHPLRPEYVLTDAGRVVGWACERIMAARARLGLAAGDLPRWGLPVVAGIGEDWTRFGALQSRLAPVTPRALSLTLQTMIGHDLIARRLEDRFPPLPLYALTGRGQDLAGAMAG</sequence>
<dbReference type="EMBL" id="JBDIZK010000004">
    <property type="protein sequence ID" value="MEN3747142.1"/>
    <property type="molecule type" value="Genomic_DNA"/>
</dbReference>
<dbReference type="PROSITE" id="PS51118">
    <property type="entry name" value="HTH_HXLR"/>
    <property type="match status" value="1"/>
</dbReference>
<evidence type="ECO:0000313" key="6">
    <source>
        <dbReference type="Proteomes" id="UP001427805"/>
    </source>
</evidence>
<dbReference type="Pfam" id="PF01638">
    <property type="entry name" value="HxlR"/>
    <property type="match status" value="1"/>
</dbReference>
<dbReference type="InterPro" id="IPR036388">
    <property type="entry name" value="WH-like_DNA-bd_sf"/>
</dbReference>
<dbReference type="InterPro" id="IPR000835">
    <property type="entry name" value="HTH_MarR-typ"/>
</dbReference>
<dbReference type="Pfam" id="PF12802">
    <property type="entry name" value="MarR_2"/>
    <property type="match status" value="1"/>
</dbReference>
<dbReference type="Proteomes" id="UP001427805">
    <property type="component" value="Unassembled WGS sequence"/>
</dbReference>
<keyword evidence="2" id="KW-0238">DNA-binding</keyword>
<dbReference type="SUPFAM" id="SSF46785">
    <property type="entry name" value="Winged helix' DNA-binding domain"/>
    <property type="match status" value="2"/>
</dbReference>
<evidence type="ECO:0000259" key="4">
    <source>
        <dbReference type="PROSITE" id="PS51118"/>
    </source>
</evidence>
<evidence type="ECO:0000256" key="1">
    <source>
        <dbReference type="ARBA" id="ARBA00023015"/>
    </source>
</evidence>
<name>A0ABV0B7F7_9SPHN</name>
<gene>
    <name evidence="5" type="ORF">TPR58_08180</name>
</gene>
<dbReference type="PANTHER" id="PTHR33204:SF37">
    <property type="entry name" value="HTH-TYPE TRANSCRIPTIONAL REGULATOR YODB"/>
    <property type="match status" value="1"/>
</dbReference>
<evidence type="ECO:0000256" key="3">
    <source>
        <dbReference type="ARBA" id="ARBA00023163"/>
    </source>
</evidence>